<evidence type="ECO:0000313" key="3">
    <source>
        <dbReference type="Proteomes" id="UP001187192"/>
    </source>
</evidence>
<protein>
    <submittedName>
        <fullName evidence="2">Uncharacterized protein</fullName>
    </submittedName>
</protein>
<reference evidence="2" key="1">
    <citation type="submission" date="2023-07" db="EMBL/GenBank/DDBJ databases">
        <title>draft genome sequence of fig (Ficus carica).</title>
        <authorList>
            <person name="Takahashi T."/>
            <person name="Nishimura K."/>
        </authorList>
    </citation>
    <scope>NUCLEOTIDE SEQUENCE</scope>
</reference>
<feature type="compositionally biased region" description="Polar residues" evidence="1">
    <location>
        <begin position="12"/>
        <end position="22"/>
    </location>
</feature>
<dbReference type="Gene3D" id="1.10.340.30">
    <property type="entry name" value="Hypothetical protein, domain 2"/>
    <property type="match status" value="1"/>
</dbReference>
<feature type="compositionally biased region" description="Basic and acidic residues" evidence="1">
    <location>
        <begin position="73"/>
        <end position="96"/>
    </location>
</feature>
<evidence type="ECO:0000256" key="1">
    <source>
        <dbReference type="SAM" id="MobiDB-lite"/>
    </source>
</evidence>
<feature type="region of interest" description="Disordered" evidence="1">
    <location>
        <begin position="1"/>
        <end position="52"/>
    </location>
</feature>
<dbReference type="GO" id="GO:0003824">
    <property type="term" value="F:catalytic activity"/>
    <property type="evidence" value="ECO:0007669"/>
    <property type="project" value="InterPro"/>
</dbReference>
<dbReference type="PANTHER" id="PTHR47203:SF1">
    <property type="entry name" value="HYPOTHETICAL BASE EXCISION DNA REPAIR PROTEIN (EUROFUNG)"/>
    <property type="match status" value="1"/>
</dbReference>
<proteinExistence type="predicted"/>
<keyword evidence="3" id="KW-1185">Reference proteome</keyword>
<dbReference type="GO" id="GO:0006281">
    <property type="term" value="P:DNA repair"/>
    <property type="evidence" value="ECO:0007669"/>
    <property type="project" value="InterPro"/>
</dbReference>
<dbReference type="Proteomes" id="UP001187192">
    <property type="component" value="Unassembled WGS sequence"/>
</dbReference>
<comment type="caution">
    <text evidence="2">The sequence shown here is derived from an EMBL/GenBank/DDBJ whole genome shotgun (WGS) entry which is preliminary data.</text>
</comment>
<organism evidence="2 3">
    <name type="scientific">Ficus carica</name>
    <name type="common">Common fig</name>
    <dbReference type="NCBI Taxonomy" id="3494"/>
    <lineage>
        <taxon>Eukaryota</taxon>
        <taxon>Viridiplantae</taxon>
        <taxon>Streptophyta</taxon>
        <taxon>Embryophyta</taxon>
        <taxon>Tracheophyta</taxon>
        <taxon>Spermatophyta</taxon>
        <taxon>Magnoliopsida</taxon>
        <taxon>eudicotyledons</taxon>
        <taxon>Gunneridae</taxon>
        <taxon>Pentapetalae</taxon>
        <taxon>rosids</taxon>
        <taxon>fabids</taxon>
        <taxon>Rosales</taxon>
        <taxon>Moraceae</taxon>
        <taxon>Ficeae</taxon>
        <taxon>Ficus</taxon>
    </lineage>
</organism>
<dbReference type="InterPro" id="IPR011257">
    <property type="entry name" value="DNA_glycosylase"/>
</dbReference>
<feature type="region of interest" description="Disordered" evidence="1">
    <location>
        <begin position="73"/>
        <end position="104"/>
    </location>
</feature>
<name>A0AA88A6E6_FICCA</name>
<gene>
    <name evidence="2" type="ORF">TIFTF001_014991</name>
</gene>
<accession>A0AA88A6E6</accession>
<dbReference type="EMBL" id="BTGU01000021">
    <property type="protein sequence ID" value="GMN45810.1"/>
    <property type="molecule type" value="Genomic_DNA"/>
</dbReference>
<dbReference type="AlphaFoldDB" id="A0AA88A6E6"/>
<evidence type="ECO:0000313" key="2">
    <source>
        <dbReference type="EMBL" id="GMN45810.1"/>
    </source>
</evidence>
<sequence length="147" mass="16409">MQKLRKRKQPELQPQPQHSFSGKKSAAKRALPISGLSEVAKDPYTTHPWPTSDQCRAVRDDLLALHGFPKEFAKYRRQKPTGDRFSGDDLAPKPEPLDGEEEAKESVLDGLVMTVLSQNTTEANSQRAFASLKSAFPTWEDVNFDAA</sequence>
<dbReference type="SUPFAM" id="SSF48150">
    <property type="entry name" value="DNA-glycosylase"/>
    <property type="match status" value="1"/>
</dbReference>
<dbReference type="PANTHER" id="PTHR47203">
    <property type="match status" value="1"/>
</dbReference>